<evidence type="ECO:0000256" key="1">
    <source>
        <dbReference type="ARBA" id="ARBA00022491"/>
    </source>
</evidence>
<dbReference type="GO" id="GO:0003677">
    <property type="term" value="F:DNA binding"/>
    <property type="evidence" value="ECO:0007669"/>
    <property type="project" value="UniProtKB-KW"/>
</dbReference>
<protein>
    <submittedName>
        <fullName evidence="10">Transcription factor FapR</fullName>
    </submittedName>
</protein>
<keyword evidence="7" id="KW-0275">Fatty acid biosynthesis</keyword>
<evidence type="ECO:0000313" key="10">
    <source>
        <dbReference type="EMBL" id="CAD2076076.1"/>
    </source>
</evidence>
<comment type="caution">
    <text evidence="10">The sequence shown here is derived from an EMBL/GenBank/DDBJ whole genome shotgun (WGS) entry which is preliminary data.</text>
</comment>
<dbReference type="InterPro" id="IPR029069">
    <property type="entry name" value="HotDog_dom_sf"/>
</dbReference>
<accession>A0A6V7RG74</accession>
<dbReference type="EMBL" id="CAJEWE010000010">
    <property type="protein sequence ID" value="CAD2076076.1"/>
    <property type="molecule type" value="Genomic_DNA"/>
</dbReference>
<dbReference type="CDD" id="cd03440">
    <property type="entry name" value="hot_dog"/>
    <property type="match status" value="1"/>
</dbReference>
<evidence type="ECO:0000256" key="5">
    <source>
        <dbReference type="ARBA" id="ARBA00023098"/>
    </source>
</evidence>
<organism evidence="10 11">
    <name type="scientific">Phocicoccus schoeneichii</name>
    <dbReference type="NCBI Taxonomy" id="1812261"/>
    <lineage>
        <taxon>Bacteria</taxon>
        <taxon>Bacillati</taxon>
        <taxon>Bacillota</taxon>
        <taxon>Bacilli</taxon>
        <taxon>Bacillales</taxon>
        <taxon>Salinicoccaceae</taxon>
        <taxon>Phocicoccus</taxon>
    </lineage>
</organism>
<dbReference type="Gene3D" id="1.10.10.10">
    <property type="entry name" value="Winged helix-like DNA-binding domain superfamily/Winged helix DNA-binding domain"/>
    <property type="match status" value="1"/>
</dbReference>
<keyword evidence="2" id="KW-0444">Lipid biosynthesis</keyword>
<keyword evidence="4" id="KW-0805">Transcription regulation</keyword>
<keyword evidence="8" id="KW-0804">Transcription</keyword>
<name>A0A6V7RG74_9BACL</name>
<evidence type="ECO:0000259" key="9">
    <source>
        <dbReference type="Pfam" id="PF03061"/>
    </source>
</evidence>
<dbReference type="InterPro" id="IPR006683">
    <property type="entry name" value="Thioestr_dom"/>
</dbReference>
<evidence type="ECO:0000256" key="7">
    <source>
        <dbReference type="ARBA" id="ARBA00023160"/>
    </source>
</evidence>
<dbReference type="GO" id="GO:0045892">
    <property type="term" value="P:negative regulation of DNA-templated transcription"/>
    <property type="evidence" value="ECO:0007669"/>
    <property type="project" value="InterPro"/>
</dbReference>
<keyword evidence="6" id="KW-0238">DNA-binding</keyword>
<dbReference type="AlphaFoldDB" id="A0A6V7RG74"/>
<dbReference type="InterPro" id="IPR036388">
    <property type="entry name" value="WH-like_DNA-bd_sf"/>
</dbReference>
<evidence type="ECO:0000313" key="11">
    <source>
        <dbReference type="Proteomes" id="UP000521032"/>
    </source>
</evidence>
<evidence type="ECO:0000256" key="2">
    <source>
        <dbReference type="ARBA" id="ARBA00022516"/>
    </source>
</evidence>
<dbReference type="Gene3D" id="3.10.129.10">
    <property type="entry name" value="Hotdog Thioesterase"/>
    <property type="match status" value="1"/>
</dbReference>
<dbReference type="RefSeq" id="WP_186087037.1">
    <property type="nucleotide sequence ID" value="NZ_BMDB01000001.1"/>
</dbReference>
<evidence type="ECO:0000256" key="4">
    <source>
        <dbReference type="ARBA" id="ARBA00023015"/>
    </source>
</evidence>
<keyword evidence="5" id="KW-0443">Lipid metabolism</keyword>
<reference evidence="10 11" key="1">
    <citation type="submission" date="2020-07" db="EMBL/GenBank/DDBJ databases">
        <authorList>
            <person name="Criscuolo A."/>
        </authorList>
    </citation>
    <scope>NUCLEOTIDE SEQUENCE [LARGE SCALE GENOMIC DNA]</scope>
    <source>
        <strain evidence="11">CIP 111030</strain>
    </source>
</reference>
<sequence length="188" mass="21536">MVKYKKEDRQKLLKLYIERDPFLTDEALAERLNVSIQTIRLDRQVLKIPEHRVRIKRVAEEVDEIKSIMLEDVIGEIVNVKLNESGTSVFNVEEAHVFNNNTLTRGHFLFAQANSLCVAMINVPLALTKSANIEFRKPVHLGDRVVAHAKVVQTIGKIATIRVESFVEDILVFVGEFEMYFKNEGESK</sequence>
<dbReference type="GO" id="GO:0045717">
    <property type="term" value="P:negative regulation of fatty acid biosynthetic process"/>
    <property type="evidence" value="ECO:0007669"/>
    <property type="project" value="InterPro"/>
</dbReference>
<dbReference type="GO" id="GO:0006633">
    <property type="term" value="P:fatty acid biosynthetic process"/>
    <property type="evidence" value="ECO:0007669"/>
    <property type="project" value="UniProtKB-KW"/>
</dbReference>
<dbReference type="PIRSF" id="PIRSF037733">
    <property type="entry name" value="Transcription_factor_FapR"/>
    <property type="match status" value="1"/>
</dbReference>
<dbReference type="NCBIfam" id="NF003359">
    <property type="entry name" value="PRK04424.1"/>
    <property type="match status" value="1"/>
</dbReference>
<dbReference type="GO" id="GO:0003700">
    <property type="term" value="F:DNA-binding transcription factor activity"/>
    <property type="evidence" value="ECO:0007669"/>
    <property type="project" value="InterPro"/>
</dbReference>
<dbReference type="InterPro" id="IPR017275">
    <property type="entry name" value="Transcription_factor_FapR"/>
</dbReference>
<keyword evidence="11" id="KW-1185">Reference proteome</keyword>
<dbReference type="Pfam" id="PF03061">
    <property type="entry name" value="4HBT"/>
    <property type="match status" value="1"/>
</dbReference>
<dbReference type="SUPFAM" id="SSF54637">
    <property type="entry name" value="Thioesterase/thiol ester dehydrase-isomerase"/>
    <property type="match status" value="1"/>
</dbReference>
<dbReference type="Proteomes" id="UP000521032">
    <property type="component" value="Unassembled WGS sequence"/>
</dbReference>
<keyword evidence="3" id="KW-0276">Fatty acid metabolism</keyword>
<proteinExistence type="predicted"/>
<evidence type="ECO:0000256" key="3">
    <source>
        <dbReference type="ARBA" id="ARBA00022832"/>
    </source>
</evidence>
<evidence type="ECO:0000256" key="8">
    <source>
        <dbReference type="ARBA" id="ARBA00023163"/>
    </source>
</evidence>
<feature type="domain" description="Thioesterase" evidence="9">
    <location>
        <begin position="119"/>
        <end position="170"/>
    </location>
</feature>
<gene>
    <name evidence="10" type="primary">fapR</name>
    <name evidence="10" type="ORF">JEOSCH030_00979</name>
</gene>
<keyword evidence="1" id="KW-0678">Repressor</keyword>
<evidence type="ECO:0000256" key="6">
    <source>
        <dbReference type="ARBA" id="ARBA00023125"/>
    </source>
</evidence>